<comment type="pathway">
    <text evidence="2 10">Protein modification; protein ubiquitination.</text>
</comment>
<dbReference type="FunFam" id="2.10.110.30:FF:000001">
    <property type="entry name" value="E3 ubiquitin-protein ligase UBR2 isoform 1"/>
    <property type="match status" value="1"/>
</dbReference>
<dbReference type="InterPro" id="IPR014719">
    <property type="entry name" value="Ribosomal_bL12_C/ClpS-like"/>
</dbReference>
<proteinExistence type="inferred from homology"/>
<protein>
    <recommendedName>
        <fullName evidence="10">E3 ubiquitin-protein ligase</fullName>
        <ecNumber evidence="10">2.3.2.27</ecNumber>
    </recommendedName>
</protein>
<evidence type="ECO:0000256" key="7">
    <source>
        <dbReference type="ARBA" id="ARBA00022833"/>
    </source>
</evidence>
<keyword evidence="6 10" id="KW-0833">Ubl conjugation pathway</keyword>
<dbReference type="PANTHER" id="PTHR21497">
    <property type="entry name" value="UBIQUITIN LIGASE E3 ALPHA-RELATED"/>
    <property type="match status" value="1"/>
</dbReference>
<keyword evidence="13" id="KW-1185">Reference proteome</keyword>
<evidence type="ECO:0000313" key="14">
    <source>
        <dbReference type="WBParaSite" id="SMUV_0001063101-mRNA-1"/>
    </source>
</evidence>
<keyword evidence="4 10" id="KW-0479">Metal-binding</keyword>
<evidence type="ECO:0000256" key="9">
    <source>
        <dbReference type="PROSITE-ProRule" id="PRU00508"/>
    </source>
</evidence>
<dbReference type="Pfam" id="PF02617">
    <property type="entry name" value="ClpS"/>
    <property type="match status" value="1"/>
</dbReference>
<dbReference type="SUPFAM" id="SSF54736">
    <property type="entry name" value="ClpS-like"/>
    <property type="match status" value="1"/>
</dbReference>
<keyword evidence="5 10" id="KW-0863">Zinc-finger</keyword>
<feature type="region of interest" description="Disordered" evidence="11">
    <location>
        <begin position="1500"/>
        <end position="1531"/>
    </location>
</feature>
<dbReference type="InterPro" id="IPR039164">
    <property type="entry name" value="UBR1-like"/>
</dbReference>
<sequence>MRDTLLDAVRNKNWDKCEQLLYEDWTHKSCELFAPNVDAPWDTKLDDDKINSQILSSIASAFCMSETDGIDLDPLMSICGLSSNALKKGRICGRVFRNGEATYSCRECANDNTCVLCYDCFMKSAHRHHKYRVNASFGSGYCDCGDVEAWKSYPACELHSGGSQSDAEKEGNLPYEVYVRIRHLIRTILRYSTMMICWQHTCEIPSVIKYIFIREEMCAAPYQTMLFNDETHTYDALIRALNLSIHCDEQQAMLMATIVDHEGRTSVRSGSTDFCSIAKEEIQRRTQKDTSRKTEKTGPLEVRVMDSRLVAAQNLSLRLLSWLTSQINNFPPLGKVIGSVLLTEGLEDLKDVMEFEGDEEHETIVVHLMRCDKFLWKGARMSYHKMFMATVLMDSDQKHEFTRALVRNYRKIFLDFIDDDHEHSVSIAALTVQVFSVPTLSRKLIAEESALKVIMDVLVDFCQRYLKEPERKRFDFTSKKYPSVLRRAMFMICDFKYLLTFIPSEAEWTPLLQEKFFEGCVAFIRFLSYLQGMDEVKRESCEPQTWEPEWETAFNIHLRLQSAITMVIAWITSHKDVHARMFEYILNQICEYAASCPEFNDRIIVDRFFKVNGIRAMCIPFDVTRDKISVHQPLWRFFAGLFAAPNDFVENAIKLCSSHGINDHLEGKRAMLCEMPMRVLVLCAQCQAQMWRRNGFSLVNQIHNYFSPLCRSEMYDRDIQMMQVGAALSPADVFLVRFLHRFGLHHWATFGFEEQDVVIPSSNTSHEGLSKCTVTLAEEMLRYIISIIEERYLPHIGKSSRENALRREVLHILAGGPKPFSKIDHEIPECPLISEVSLNDVVKAICDFKKPTKTSAGMFFLKKSVWKEYSPFYYHYLKSHISQAEQYQHKERLGYILFRSLLACPPPVPPEFEPFFAPIRNLLLSPVLIRIVRVILERTAKRSRYSSDGLLHRALYIVGLGLNEQIVDDKFDFVNEAEKEDILRLMELLAGKAEASVNTDLLGYLIERYQRVKTKLNVDTPVEKEEKDIINESLRKSRRAAMAAKMRKQAMDQMNQMQKKFMNVNKSILEKESASTKNELLMDVVEDEEPIGITAIKFLKLFSVVPEDSGFPICLGLNCLSAVVTGCRRLTCILCQETEVVTYNGRPLVSVGFVQQSSLFAEKGEFTANVGDAFLPAHLPIGIDVSTCGHTMHFDCYCHYSETLKIHELGRPRQTLNLSQRYIDIESGEYLCPLCRRLSNSAIPLLPALSFLDIKRFGDYDSSCSTFDEWVKTFEIPAVKSAIASKVAKMYSRKSSLRSHSERFSLSKISQHDVIEDEPENSLSSASSANVFGEPSSEVLDGAAVRNMAADEAADTEESSLLGMLRFPNVVHKLKELVGHSKTQQDNISTSFLIWDTIKCFLETAYTVKEIDKVKTVFPRNVLEMITAWQMAAFTLKSIAVVLRREGKPLFGALNARQRECLYAVSRIAAIAAFNCSPSSVRQVFSTLVEPFFGSDRKLEQEQTPVDNRACGSSLDVPSGSQSASSSSTTTLDTSSLNILSIDMLSLAVEMAMSIGWSFVNSKSTAQSSEGADQYVVPNGFMQEHYAIRLALLGHIYQVN</sequence>
<dbReference type="GO" id="GO:0005737">
    <property type="term" value="C:cytoplasm"/>
    <property type="evidence" value="ECO:0007669"/>
    <property type="project" value="TreeGrafter"/>
</dbReference>
<keyword evidence="3 10" id="KW-0808">Transferase</keyword>
<evidence type="ECO:0000256" key="10">
    <source>
        <dbReference type="RuleBase" id="RU366018"/>
    </source>
</evidence>
<evidence type="ECO:0000313" key="13">
    <source>
        <dbReference type="Proteomes" id="UP000046393"/>
    </source>
</evidence>
<comment type="function">
    <text evidence="10">Ubiquitin ligase protein which is a component of the N-end rule pathway. Recognizes and binds to proteins bearing specific N-terminal residues that are destabilizing according to the N-end rule, leading to their ubiquitination and subsequent degradation.</text>
</comment>
<dbReference type="PROSITE" id="PS51157">
    <property type="entry name" value="ZF_UBR"/>
    <property type="match status" value="1"/>
</dbReference>
<name>A0A158R6B5_9BILA</name>
<dbReference type="FunFam" id="3.30.1390.10:FF:000010">
    <property type="entry name" value="E3 ubiquitin-protein ligase ubr-1"/>
    <property type="match status" value="1"/>
</dbReference>
<evidence type="ECO:0000256" key="4">
    <source>
        <dbReference type="ARBA" id="ARBA00022723"/>
    </source>
</evidence>
<dbReference type="STRING" id="451379.A0A158R6B5"/>
<dbReference type="GO" id="GO:0061630">
    <property type="term" value="F:ubiquitin protein ligase activity"/>
    <property type="evidence" value="ECO:0007669"/>
    <property type="project" value="UniProtKB-UniRule"/>
</dbReference>
<evidence type="ECO:0000256" key="6">
    <source>
        <dbReference type="ARBA" id="ARBA00022786"/>
    </source>
</evidence>
<evidence type="ECO:0000256" key="2">
    <source>
        <dbReference type="ARBA" id="ARBA00004906"/>
    </source>
</evidence>
<dbReference type="Pfam" id="PF22960">
    <property type="entry name" value="WHD_UBR1"/>
    <property type="match status" value="1"/>
</dbReference>
<dbReference type="WBParaSite" id="SMUV_0001063101-mRNA-1">
    <property type="protein sequence ID" value="SMUV_0001063101-mRNA-1"/>
    <property type="gene ID" value="SMUV_0001063101"/>
</dbReference>
<dbReference type="SMART" id="SM00396">
    <property type="entry name" value="ZnF_UBR1"/>
    <property type="match status" value="1"/>
</dbReference>
<organism evidence="13 14">
    <name type="scientific">Syphacia muris</name>
    <dbReference type="NCBI Taxonomy" id="451379"/>
    <lineage>
        <taxon>Eukaryota</taxon>
        <taxon>Metazoa</taxon>
        <taxon>Ecdysozoa</taxon>
        <taxon>Nematoda</taxon>
        <taxon>Chromadorea</taxon>
        <taxon>Rhabditida</taxon>
        <taxon>Spirurina</taxon>
        <taxon>Oxyuridomorpha</taxon>
        <taxon>Oxyuroidea</taxon>
        <taxon>Oxyuridae</taxon>
        <taxon>Syphacia</taxon>
    </lineage>
</organism>
<feature type="domain" description="UBR-type" evidence="12">
    <location>
        <begin position="90"/>
        <end position="161"/>
    </location>
</feature>
<evidence type="ECO:0000256" key="5">
    <source>
        <dbReference type="ARBA" id="ARBA00022771"/>
    </source>
</evidence>
<dbReference type="GO" id="GO:0000151">
    <property type="term" value="C:ubiquitin ligase complex"/>
    <property type="evidence" value="ECO:0007669"/>
    <property type="project" value="TreeGrafter"/>
</dbReference>
<dbReference type="InterPro" id="IPR003769">
    <property type="entry name" value="ClpS_core"/>
</dbReference>
<feature type="compositionally biased region" description="Low complexity" evidence="11">
    <location>
        <begin position="1519"/>
        <end position="1531"/>
    </location>
</feature>
<dbReference type="GO" id="GO:0071596">
    <property type="term" value="P:ubiquitin-dependent protein catabolic process via the N-end rule pathway"/>
    <property type="evidence" value="ECO:0007669"/>
    <property type="project" value="UniProtKB-UniRule"/>
</dbReference>
<accession>A0A158R6B5</accession>
<dbReference type="CDD" id="cd19672">
    <property type="entry name" value="UBR-box_UBR1_like"/>
    <property type="match status" value="1"/>
</dbReference>
<comment type="catalytic activity">
    <reaction evidence="1 10">
        <text>S-ubiquitinyl-[E2 ubiquitin-conjugating enzyme]-L-cysteine + [acceptor protein]-L-lysine = [E2 ubiquitin-conjugating enzyme]-L-cysteine + N(6)-ubiquitinyl-[acceptor protein]-L-lysine.</text>
        <dbReference type="EC" id="2.3.2.27"/>
    </reaction>
</comment>
<evidence type="ECO:0000256" key="1">
    <source>
        <dbReference type="ARBA" id="ARBA00000900"/>
    </source>
</evidence>
<evidence type="ECO:0000256" key="8">
    <source>
        <dbReference type="ARBA" id="ARBA00046341"/>
    </source>
</evidence>
<evidence type="ECO:0000259" key="12">
    <source>
        <dbReference type="PROSITE" id="PS51157"/>
    </source>
</evidence>
<reference evidence="14" key="1">
    <citation type="submission" date="2016-04" db="UniProtKB">
        <authorList>
            <consortium name="WormBaseParasite"/>
        </authorList>
    </citation>
    <scope>IDENTIFICATION</scope>
</reference>
<dbReference type="Gene3D" id="2.10.110.30">
    <property type="match status" value="1"/>
</dbReference>
<dbReference type="GO" id="GO:0016567">
    <property type="term" value="P:protein ubiquitination"/>
    <property type="evidence" value="ECO:0007669"/>
    <property type="project" value="UniProtKB-UniRule"/>
</dbReference>
<evidence type="ECO:0000256" key="11">
    <source>
        <dbReference type="SAM" id="MobiDB-lite"/>
    </source>
</evidence>
<dbReference type="EC" id="2.3.2.27" evidence="10"/>
<dbReference type="Gene3D" id="3.30.1390.10">
    <property type="match status" value="1"/>
</dbReference>
<dbReference type="GO" id="GO:0008270">
    <property type="term" value="F:zinc ion binding"/>
    <property type="evidence" value="ECO:0007669"/>
    <property type="project" value="UniProtKB-UniRule"/>
</dbReference>
<keyword evidence="7 10" id="KW-0862">Zinc</keyword>
<dbReference type="PANTHER" id="PTHR21497:SF24">
    <property type="entry name" value="E3 UBIQUITIN-PROTEIN LIGASE UBR1"/>
    <property type="match status" value="1"/>
</dbReference>
<dbReference type="Pfam" id="PF02207">
    <property type="entry name" value="zf-UBR"/>
    <property type="match status" value="1"/>
</dbReference>
<comment type="similarity">
    <text evidence="8 10">Belongs to the E3 ubiquitin-protein ligase UBR1-like family.</text>
</comment>
<feature type="zinc finger region" description="UBR-type" evidence="9">
    <location>
        <begin position="90"/>
        <end position="161"/>
    </location>
</feature>
<dbReference type="UniPathway" id="UPA00143"/>
<dbReference type="InterPro" id="IPR003126">
    <property type="entry name" value="Znf_UBR"/>
</dbReference>
<dbReference type="InterPro" id="IPR055194">
    <property type="entry name" value="UBR1-like_WH"/>
</dbReference>
<evidence type="ECO:0000256" key="3">
    <source>
        <dbReference type="ARBA" id="ARBA00022679"/>
    </source>
</evidence>
<dbReference type="Proteomes" id="UP000046393">
    <property type="component" value="Unplaced"/>
</dbReference>